<dbReference type="GO" id="GO:0032264">
    <property type="term" value="P:IMP salvage"/>
    <property type="evidence" value="ECO:0007669"/>
    <property type="project" value="InterPro"/>
</dbReference>
<dbReference type="GO" id="GO:0005829">
    <property type="term" value="C:cytosol"/>
    <property type="evidence" value="ECO:0007669"/>
    <property type="project" value="TreeGrafter"/>
</dbReference>
<dbReference type="EMBL" id="LR877160">
    <property type="protein sequence ID" value="CAD2220171.1"/>
    <property type="molecule type" value="Genomic_DNA"/>
</dbReference>
<feature type="region of interest" description="Disordered" evidence="3">
    <location>
        <begin position="447"/>
        <end position="492"/>
    </location>
</feature>
<dbReference type="PANTHER" id="PTHR11359">
    <property type="entry name" value="AMP DEAMINASE"/>
    <property type="match status" value="1"/>
</dbReference>
<comment type="similarity">
    <text evidence="1">Belongs to the metallo-dependent hydrolases superfamily. Adenosine and AMP deaminases family.</text>
</comment>
<dbReference type="Proteomes" id="UP000515908">
    <property type="component" value="Chromosome 16"/>
</dbReference>
<organism evidence="4 5">
    <name type="scientific">Angomonas deanei</name>
    <dbReference type="NCBI Taxonomy" id="59799"/>
    <lineage>
        <taxon>Eukaryota</taxon>
        <taxon>Discoba</taxon>
        <taxon>Euglenozoa</taxon>
        <taxon>Kinetoplastea</taxon>
        <taxon>Metakinetoplastina</taxon>
        <taxon>Trypanosomatida</taxon>
        <taxon>Trypanosomatidae</taxon>
        <taxon>Strigomonadinae</taxon>
        <taxon>Angomonas</taxon>
    </lineage>
</organism>
<evidence type="ECO:0000313" key="4">
    <source>
        <dbReference type="EMBL" id="CAD2220171.1"/>
    </source>
</evidence>
<keyword evidence="5" id="KW-1185">Reference proteome</keyword>
<dbReference type="Pfam" id="PF19326">
    <property type="entry name" value="AMP_deaminase"/>
    <property type="match status" value="1"/>
</dbReference>
<dbReference type="VEuPathDB" id="TriTrypDB:ADEAN_000768600"/>
<proteinExistence type="inferred from homology"/>
<dbReference type="Gene3D" id="3.20.20.140">
    <property type="entry name" value="Metal-dependent hydrolases"/>
    <property type="match status" value="1"/>
</dbReference>
<evidence type="ECO:0000256" key="3">
    <source>
        <dbReference type="SAM" id="MobiDB-lite"/>
    </source>
</evidence>
<reference evidence="4 5" key="1">
    <citation type="submission" date="2020-08" db="EMBL/GenBank/DDBJ databases">
        <authorList>
            <person name="Newling K."/>
            <person name="Davey J."/>
            <person name="Forrester S."/>
        </authorList>
    </citation>
    <scope>NUCLEOTIDE SEQUENCE [LARGE SCALE GENOMIC DNA]</scope>
    <source>
        <strain evidence="5">Crithidia deanei Carvalho (ATCC PRA-265)</strain>
    </source>
</reference>
<keyword evidence="2" id="KW-0175">Coiled coil</keyword>
<dbReference type="GO" id="GO:0046033">
    <property type="term" value="P:AMP metabolic process"/>
    <property type="evidence" value="ECO:0007669"/>
    <property type="project" value="TreeGrafter"/>
</dbReference>
<feature type="region of interest" description="Disordered" evidence="3">
    <location>
        <begin position="504"/>
        <end position="523"/>
    </location>
</feature>
<dbReference type="AlphaFoldDB" id="A0A7G2CMN4"/>
<evidence type="ECO:0000256" key="1">
    <source>
        <dbReference type="ARBA" id="ARBA00006676"/>
    </source>
</evidence>
<dbReference type="PANTHER" id="PTHR11359:SF5">
    <property type="entry name" value="MONOPHOSPHATE DEAMINASE, PUTATIVE-RELATED"/>
    <property type="match status" value="1"/>
</dbReference>
<feature type="coiled-coil region" evidence="2">
    <location>
        <begin position="344"/>
        <end position="385"/>
    </location>
</feature>
<name>A0A7G2CMN4_9TRYP</name>
<evidence type="ECO:0000313" key="5">
    <source>
        <dbReference type="Proteomes" id="UP000515908"/>
    </source>
</evidence>
<dbReference type="SUPFAM" id="SSF51556">
    <property type="entry name" value="Metallo-dependent hydrolases"/>
    <property type="match status" value="1"/>
</dbReference>
<dbReference type="InterPro" id="IPR032466">
    <property type="entry name" value="Metal_Hydrolase"/>
</dbReference>
<accession>A0A7G2CMN4</accession>
<dbReference type="InterPro" id="IPR006329">
    <property type="entry name" value="AMPD"/>
</dbReference>
<dbReference type="GO" id="GO:0003876">
    <property type="term" value="F:AMP deaminase activity"/>
    <property type="evidence" value="ECO:0007669"/>
    <property type="project" value="InterPro"/>
</dbReference>
<sequence length="523" mass="59423">MASSHNQWVVQVPRIYSHLRQQGKVESFAHYLENIFKPLWSVSLHPSRNPRLFHFVNHISGFDSVEDESRPDAPLSSAMVPPHEWTSEEEPPYNYYMYYMWANIYSLNAFRRRRHFTSFTFRPSCGQCGSMDHLIGGLLLANSISYGVLLGEEDGPLQYLFYLARIGCTLSPLSNNSNVCGYLSNPFYRLFRRGLFVSLGTDSPLMYHHTQEPLIEEYSIASKIWKLTQNDMCEIARNSVLISGFSPAFKQEQLGERFFLSSSIGNDASCTHLSDVRVSYRFETYHSELGFLEFVSGLTFNRALYTLAEEEQWQQTLEARKAAQRDNKPLQDALIEANPDEADLERLQQQRTTLQQQMEEVNHTLNELRRQNKQLSEKLSEERARDAQAALLRRQRAEVTLSNFGDIQQHLQLQRLMNSQQLQSGVGTPNGEFLPAGTMTSHESKISFVSDGHSSKHGVGTPLHMATDSNHDSNNNNNNNNNSGEGAAAGSPDALLGYSEVLWNSNNTKPRKNKESSVTLPRL</sequence>
<protein>
    <submittedName>
        <fullName evidence="4">Adenosine/AMP deaminase, putative</fullName>
    </submittedName>
</protein>
<gene>
    <name evidence="4" type="ORF">ADEAN_000768600</name>
</gene>
<evidence type="ECO:0000256" key="2">
    <source>
        <dbReference type="SAM" id="Coils"/>
    </source>
</evidence>